<proteinExistence type="predicted"/>
<comment type="caution">
    <text evidence="2">The sequence shown here is derived from an EMBL/GenBank/DDBJ whole genome shotgun (WGS) entry which is preliminary data.</text>
</comment>
<evidence type="ECO:0008006" key="4">
    <source>
        <dbReference type="Google" id="ProtNLM"/>
    </source>
</evidence>
<feature type="region of interest" description="Disordered" evidence="1">
    <location>
        <begin position="273"/>
        <end position="391"/>
    </location>
</feature>
<dbReference type="InterPro" id="IPR007146">
    <property type="entry name" value="Sas10/Utp3/C1D"/>
</dbReference>
<dbReference type="PANTHER" id="PTHR13237:SF9">
    <property type="entry name" value="NEUROGUIDIN"/>
    <property type="match status" value="1"/>
</dbReference>
<gene>
    <name evidence="2" type="ORF">VKT23_000516</name>
</gene>
<evidence type="ECO:0000313" key="2">
    <source>
        <dbReference type="EMBL" id="KAK7472402.1"/>
    </source>
</evidence>
<evidence type="ECO:0000313" key="3">
    <source>
        <dbReference type="Proteomes" id="UP001498398"/>
    </source>
</evidence>
<dbReference type="Pfam" id="PF04000">
    <property type="entry name" value="Sas10_Utp3"/>
    <property type="match status" value="1"/>
</dbReference>
<keyword evidence="3" id="KW-1185">Reference proteome</keyword>
<organism evidence="2 3">
    <name type="scientific">Marasmiellus scandens</name>
    <dbReference type="NCBI Taxonomy" id="2682957"/>
    <lineage>
        <taxon>Eukaryota</taxon>
        <taxon>Fungi</taxon>
        <taxon>Dikarya</taxon>
        <taxon>Basidiomycota</taxon>
        <taxon>Agaricomycotina</taxon>
        <taxon>Agaricomycetes</taxon>
        <taxon>Agaricomycetidae</taxon>
        <taxon>Agaricales</taxon>
        <taxon>Marasmiineae</taxon>
        <taxon>Omphalotaceae</taxon>
        <taxon>Marasmiellus</taxon>
    </lineage>
</organism>
<accession>A0ABR1K5J0</accession>
<protein>
    <recommendedName>
        <fullName evidence="4">Neuroguidin</fullName>
    </recommendedName>
</protein>
<reference evidence="2 3" key="1">
    <citation type="submission" date="2024-01" db="EMBL/GenBank/DDBJ databases">
        <title>A draft genome for the cacao thread blight pathogen Marasmiellus scandens.</title>
        <authorList>
            <person name="Baruah I.K."/>
            <person name="Leung J."/>
            <person name="Bukari Y."/>
            <person name="Amoako-Attah I."/>
            <person name="Meinhardt L.W."/>
            <person name="Bailey B.A."/>
            <person name="Cohen S.P."/>
        </authorList>
    </citation>
    <scope>NUCLEOTIDE SEQUENCE [LARGE SCALE GENOMIC DNA]</scope>
    <source>
        <strain evidence="2 3">GH-19</strain>
    </source>
</reference>
<dbReference type="PANTHER" id="PTHR13237">
    <property type="entry name" value="SOMETHING ABOUT SILENCING PROTEIN 10-RELATED"/>
    <property type="match status" value="1"/>
</dbReference>
<feature type="region of interest" description="Disordered" evidence="1">
    <location>
        <begin position="74"/>
        <end position="93"/>
    </location>
</feature>
<feature type="region of interest" description="Disordered" evidence="1">
    <location>
        <begin position="145"/>
        <end position="217"/>
    </location>
</feature>
<dbReference type="EMBL" id="JBANRG010000001">
    <property type="protein sequence ID" value="KAK7472402.1"/>
    <property type="molecule type" value="Genomic_DNA"/>
</dbReference>
<feature type="compositionally biased region" description="Basic and acidic residues" evidence="1">
    <location>
        <begin position="335"/>
        <end position="363"/>
    </location>
</feature>
<name>A0ABR1K5J0_9AGAR</name>
<sequence length="391" mass="43552">MAEQVPTDQACKLLDDMTSSMASARETIRSLKNKPQSELEIKDGISLLSLKHHLMLSYLQSLLLVSSRKALGHTLNERSPPQKNFTDPEREERGAELGDLVDSMIEGRVVLEKVKALEGRMRYQIEKLVKLAQKDINEKADVVDDPLAFRPNPQNLMDAAASDDDVSDHGGEGSTSDVDDQDENTNGIYRPPRVAPMPYIPSNSNSKSKRQRQEPVPTSLATLLHTDGAVPHVEATSGLGNTPSLNMLSSRAKYLKRLSEYEEGQFGRVMMGKKEARRRRRDEEDLALGGGLTGVSEDGKGGGRRRGTAGGWEDEFGDVLRDVGRTSRGTLGRGDGYDELRQRGKRANVLERSRSDKSKKREVEDSEPEGPRQKKRSRFESERKNIRRSKA</sequence>
<evidence type="ECO:0000256" key="1">
    <source>
        <dbReference type="SAM" id="MobiDB-lite"/>
    </source>
</evidence>
<dbReference type="Proteomes" id="UP001498398">
    <property type="component" value="Unassembled WGS sequence"/>
</dbReference>